<dbReference type="Proteomes" id="UP001162483">
    <property type="component" value="Unassembled WGS sequence"/>
</dbReference>
<evidence type="ECO:0000313" key="1">
    <source>
        <dbReference type="EMBL" id="CAI9540781.1"/>
    </source>
</evidence>
<keyword evidence="2" id="KW-1185">Reference proteome</keyword>
<reference evidence="1" key="1">
    <citation type="submission" date="2023-05" db="EMBL/GenBank/DDBJ databases">
        <authorList>
            <person name="Stuckert A."/>
        </authorList>
    </citation>
    <scope>NUCLEOTIDE SEQUENCE</scope>
</reference>
<accession>A0ABN9AXJ7</accession>
<protein>
    <submittedName>
        <fullName evidence="1">Uncharacterized protein</fullName>
    </submittedName>
</protein>
<organism evidence="1 2">
    <name type="scientific">Staurois parvus</name>
    <dbReference type="NCBI Taxonomy" id="386267"/>
    <lineage>
        <taxon>Eukaryota</taxon>
        <taxon>Metazoa</taxon>
        <taxon>Chordata</taxon>
        <taxon>Craniata</taxon>
        <taxon>Vertebrata</taxon>
        <taxon>Euteleostomi</taxon>
        <taxon>Amphibia</taxon>
        <taxon>Batrachia</taxon>
        <taxon>Anura</taxon>
        <taxon>Neobatrachia</taxon>
        <taxon>Ranoidea</taxon>
        <taxon>Ranidae</taxon>
        <taxon>Staurois</taxon>
    </lineage>
</organism>
<proteinExistence type="predicted"/>
<name>A0ABN9AXJ7_9NEOB</name>
<sequence>MALGRKGLTSGAIKGLTVCMERFTMCAVCVFYWRGMLCREIQSSMSLLAGERSVLFTNRSLFCQFCRQSPNAARDSP</sequence>
<gene>
    <name evidence="1" type="ORF">SPARVUS_LOCUS1804852</name>
</gene>
<evidence type="ECO:0000313" key="2">
    <source>
        <dbReference type="Proteomes" id="UP001162483"/>
    </source>
</evidence>
<dbReference type="EMBL" id="CATNWA010001626">
    <property type="protein sequence ID" value="CAI9540781.1"/>
    <property type="molecule type" value="Genomic_DNA"/>
</dbReference>
<comment type="caution">
    <text evidence="1">The sequence shown here is derived from an EMBL/GenBank/DDBJ whole genome shotgun (WGS) entry which is preliminary data.</text>
</comment>